<dbReference type="CDD" id="cd22164">
    <property type="entry name" value="F-box_AtSKIP19-like"/>
    <property type="match status" value="2"/>
</dbReference>
<evidence type="ECO:0000259" key="1">
    <source>
        <dbReference type="PROSITE" id="PS50181"/>
    </source>
</evidence>
<dbReference type="EMBL" id="JBEDUW010000003">
    <property type="protein sequence ID" value="KAK9936876.1"/>
    <property type="molecule type" value="Genomic_DNA"/>
</dbReference>
<dbReference type="SMART" id="SM00367">
    <property type="entry name" value="LRR_CC"/>
    <property type="match status" value="8"/>
</dbReference>
<dbReference type="InterPro" id="IPR032675">
    <property type="entry name" value="LRR_dom_sf"/>
</dbReference>
<dbReference type="InterPro" id="IPR006553">
    <property type="entry name" value="Leu-rich_rpt_Cys-con_subtyp"/>
</dbReference>
<accession>A0AAW1XKK0</accession>
<gene>
    <name evidence="2" type="ORF">M0R45_013698</name>
</gene>
<proteinExistence type="predicted"/>
<reference evidence="2 3" key="1">
    <citation type="journal article" date="2023" name="G3 (Bethesda)">
        <title>A chromosome-length genome assembly and annotation of blackberry (Rubus argutus, cv. 'Hillquist').</title>
        <authorList>
            <person name="Bruna T."/>
            <person name="Aryal R."/>
            <person name="Dudchenko O."/>
            <person name="Sargent D.J."/>
            <person name="Mead D."/>
            <person name="Buti M."/>
            <person name="Cavallini A."/>
            <person name="Hytonen T."/>
            <person name="Andres J."/>
            <person name="Pham M."/>
            <person name="Weisz D."/>
            <person name="Mascagni F."/>
            <person name="Usai G."/>
            <person name="Natali L."/>
            <person name="Bassil N."/>
            <person name="Fernandez G.E."/>
            <person name="Lomsadze A."/>
            <person name="Armour M."/>
            <person name="Olukolu B."/>
            <person name="Poorten T."/>
            <person name="Britton C."/>
            <person name="Davik J."/>
            <person name="Ashrafi H."/>
            <person name="Aiden E.L."/>
            <person name="Borodovsky M."/>
            <person name="Worthington M."/>
        </authorList>
    </citation>
    <scope>NUCLEOTIDE SEQUENCE [LARGE SCALE GENOMIC DNA]</scope>
    <source>
        <strain evidence="2">PI 553951</strain>
    </source>
</reference>
<protein>
    <recommendedName>
        <fullName evidence="1">F-box domain-containing protein</fullName>
    </recommendedName>
</protein>
<dbReference type="SUPFAM" id="SSF81383">
    <property type="entry name" value="F-box domain"/>
    <property type="match status" value="2"/>
</dbReference>
<name>A0AAW1XKK0_RUBAR</name>
<dbReference type="Proteomes" id="UP001457282">
    <property type="component" value="Unassembled WGS sequence"/>
</dbReference>
<dbReference type="Pfam" id="PF12937">
    <property type="entry name" value="F-box-like"/>
    <property type="match status" value="2"/>
</dbReference>
<dbReference type="Gene3D" id="1.20.1280.50">
    <property type="match status" value="2"/>
</dbReference>
<dbReference type="AlphaFoldDB" id="A0AAW1XKK0"/>
<sequence length="641" mass="73290">MGGKKKHKLTIRPPVLKPKPVWVVKRRNWLELPDVLTASILTRVGTIGMLESAQKVCTKWRRICQDPLMWRKIDMRNDGLHHEMEELENMCHHAVDRSGGNLVDITVEHFGTDDLLKYITDSSSGIKHLRLLCCEEIATLGLCKVASKLHLLEELEITLCIDISHEAVAVIGRSCPLLKSFKFNKEWCTLSDMDDWFEEDTLSTQNDDDLDALAIARTMHGLHHLQLYGNKLTDDGLRKILEFCPHLESLDLRRCFNLNMGGDLEVTCAERIEKLWLPHDSTVGKGFAAESDGFCFKWTELPDDVTLSILSRVGAIDILESVQDVCMKWHRICADPIMWRIIDMRNNGYEGDIDIEKMSFHVVDRSCGNLVDFSINHFGTSRLLKYITDRSSRIKRLHLALCKRITDNGLSEVAPKLPLLEDLEISLCSVSSKSIELIGRSCPLLKSFKWNRQTVDDDARGVHVKKNEDALAIARTMHGLHHLQLFGNQLTNEGLKEILDLCSHLEALDLRYCFNLNLRGQLGRRCSEQIKKLRLPHDSIADSELRFTVRGYGSPRKFNPMSLLGFPDNEDYDEYGYGLYNGYCSDNSDWYDDFTKPSLEDLLGLDEEDLEFFGLGKAHRMAHLQDFYDFGDSGSDDEMFY</sequence>
<comment type="caution">
    <text evidence="2">The sequence shown here is derived from an EMBL/GenBank/DDBJ whole genome shotgun (WGS) entry which is preliminary data.</text>
</comment>
<dbReference type="PANTHER" id="PTHR38926">
    <property type="entry name" value="F-BOX DOMAIN CONTAINING PROTEIN, EXPRESSED"/>
    <property type="match status" value="1"/>
</dbReference>
<organism evidence="2 3">
    <name type="scientific">Rubus argutus</name>
    <name type="common">Southern blackberry</name>
    <dbReference type="NCBI Taxonomy" id="59490"/>
    <lineage>
        <taxon>Eukaryota</taxon>
        <taxon>Viridiplantae</taxon>
        <taxon>Streptophyta</taxon>
        <taxon>Embryophyta</taxon>
        <taxon>Tracheophyta</taxon>
        <taxon>Spermatophyta</taxon>
        <taxon>Magnoliopsida</taxon>
        <taxon>eudicotyledons</taxon>
        <taxon>Gunneridae</taxon>
        <taxon>Pentapetalae</taxon>
        <taxon>rosids</taxon>
        <taxon>fabids</taxon>
        <taxon>Rosales</taxon>
        <taxon>Rosaceae</taxon>
        <taxon>Rosoideae</taxon>
        <taxon>Rosoideae incertae sedis</taxon>
        <taxon>Rubus</taxon>
    </lineage>
</organism>
<evidence type="ECO:0000313" key="2">
    <source>
        <dbReference type="EMBL" id="KAK9936876.1"/>
    </source>
</evidence>
<dbReference type="InterPro" id="IPR036047">
    <property type="entry name" value="F-box-like_dom_sf"/>
</dbReference>
<feature type="domain" description="F-box" evidence="1">
    <location>
        <begin position="26"/>
        <end position="73"/>
    </location>
</feature>
<dbReference type="Gene3D" id="3.80.10.10">
    <property type="entry name" value="Ribonuclease Inhibitor"/>
    <property type="match status" value="2"/>
</dbReference>
<dbReference type="Pfam" id="PF13516">
    <property type="entry name" value="LRR_6"/>
    <property type="match status" value="3"/>
</dbReference>
<dbReference type="InterPro" id="IPR001611">
    <property type="entry name" value="Leu-rich_rpt"/>
</dbReference>
<evidence type="ECO:0000313" key="3">
    <source>
        <dbReference type="Proteomes" id="UP001457282"/>
    </source>
</evidence>
<dbReference type="PANTHER" id="PTHR38926:SF2">
    <property type="entry name" value="F-BOX_LRR-REPEAT PROTEIN 21-RELATED"/>
    <property type="match status" value="1"/>
</dbReference>
<dbReference type="SMART" id="SM00256">
    <property type="entry name" value="FBOX"/>
    <property type="match status" value="2"/>
</dbReference>
<dbReference type="PROSITE" id="PS50181">
    <property type="entry name" value="FBOX"/>
    <property type="match status" value="2"/>
</dbReference>
<dbReference type="InterPro" id="IPR001810">
    <property type="entry name" value="F-box_dom"/>
</dbReference>
<keyword evidence="3" id="KW-1185">Reference proteome</keyword>
<dbReference type="SUPFAM" id="SSF52047">
    <property type="entry name" value="RNI-like"/>
    <property type="match status" value="1"/>
</dbReference>
<feature type="domain" description="F-box" evidence="1">
    <location>
        <begin position="295"/>
        <end position="342"/>
    </location>
</feature>